<proteinExistence type="predicted"/>
<keyword evidence="3" id="KW-1185">Reference proteome</keyword>
<feature type="transmembrane region" description="Helical" evidence="1">
    <location>
        <begin position="54"/>
        <end position="76"/>
    </location>
</feature>
<organism evidence="2 3">
    <name type="scientific">Peterkaempfera bronchialis</name>
    <dbReference type="NCBI Taxonomy" id="2126346"/>
    <lineage>
        <taxon>Bacteria</taxon>
        <taxon>Bacillati</taxon>
        <taxon>Actinomycetota</taxon>
        <taxon>Actinomycetes</taxon>
        <taxon>Kitasatosporales</taxon>
        <taxon>Streptomycetaceae</taxon>
        <taxon>Peterkaempfera</taxon>
    </lineage>
</organism>
<dbReference type="Pfam" id="PF11755">
    <property type="entry name" value="DUF3311"/>
    <property type="match status" value="1"/>
</dbReference>
<name>A0A345T078_9ACTN</name>
<keyword evidence="1" id="KW-1133">Transmembrane helix</keyword>
<dbReference type="RefSeq" id="WP_111493729.1">
    <property type="nucleotide sequence ID" value="NZ_CP031264.1"/>
</dbReference>
<reference evidence="3" key="1">
    <citation type="submission" date="2018-07" db="EMBL/GenBank/DDBJ databases">
        <title>Streptacidiphilus bronchialis DSM 106435 chromosome.</title>
        <authorList>
            <person name="Batra D."/>
            <person name="Gulvik C.A."/>
        </authorList>
    </citation>
    <scope>NUCLEOTIDE SEQUENCE [LARGE SCALE GENOMIC DNA]</scope>
    <source>
        <strain evidence="3">DSM 106435</strain>
    </source>
</reference>
<evidence type="ECO:0000256" key="1">
    <source>
        <dbReference type="SAM" id="Phobius"/>
    </source>
</evidence>
<feature type="transmembrane region" description="Helical" evidence="1">
    <location>
        <begin position="22"/>
        <end position="42"/>
    </location>
</feature>
<keyword evidence="1" id="KW-0812">Transmembrane</keyword>
<dbReference type="EMBL" id="CP031264">
    <property type="protein sequence ID" value="AXI79383.1"/>
    <property type="molecule type" value="Genomic_DNA"/>
</dbReference>
<dbReference type="OrthoDB" id="123261at2"/>
<evidence type="ECO:0000313" key="3">
    <source>
        <dbReference type="Proteomes" id="UP000249340"/>
    </source>
</evidence>
<protein>
    <submittedName>
        <fullName evidence="2">DUF3311 domain-containing protein</fullName>
    </submittedName>
</protein>
<dbReference type="AlphaFoldDB" id="A0A345T078"/>
<dbReference type="Proteomes" id="UP000249340">
    <property type="component" value="Chromosome"/>
</dbReference>
<dbReference type="KEGG" id="stri:C7M71_020180"/>
<sequence>MTETPQAQAPPGRLPIVTPSRVAAGLCLAAPFVATLWVSSYARTGPELGGVPFFYWYQLLWVPISTVLTFTAYLLVRREARQRKALPGGDGQ</sequence>
<gene>
    <name evidence="2" type="ORF">C7M71_020180</name>
</gene>
<keyword evidence="1" id="KW-0472">Membrane</keyword>
<dbReference type="InterPro" id="IPR021741">
    <property type="entry name" value="DUF3311"/>
</dbReference>
<accession>A0A345T078</accession>
<evidence type="ECO:0000313" key="2">
    <source>
        <dbReference type="EMBL" id="AXI79383.1"/>
    </source>
</evidence>